<dbReference type="InterPro" id="IPR020594">
    <property type="entry name" value="Ribosomal_bL9_bac/chp"/>
</dbReference>
<protein>
    <recommendedName>
        <fullName evidence="6 7">Large ribosomal subunit protein bL9</fullName>
    </recommendedName>
</protein>
<dbReference type="GO" id="GO:0005840">
    <property type="term" value="C:ribosome"/>
    <property type="evidence" value="ECO:0007669"/>
    <property type="project" value="UniProtKB-KW"/>
</dbReference>
<keyword evidence="4 7" id="KW-0689">Ribosomal protein</keyword>
<dbReference type="Proteomes" id="UP001597296">
    <property type="component" value="Unassembled WGS sequence"/>
</dbReference>
<dbReference type="SUPFAM" id="SSF55653">
    <property type="entry name" value="Ribosomal protein L9 C-domain"/>
    <property type="match status" value="1"/>
</dbReference>
<evidence type="ECO:0000256" key="5">
    <source>
        <dbReference type="ARBA" id="ARBA00023274"/>
    </source>
</evidence>
<comment type="function">
    <text evidence="7">Binds to the 23S rRNA.</text>
</comment>
<reference evidence="10" key="1">
    <citation type="journal article" date="2019" name="Int. J. Syst. Evol. Microbiol.">
        <title>The Global Catalogue of Microorganisms (GCM) 10K type strain sequencing project: providing services to taxonomists for standard genome sequencing and annotation.</title>
        <authorList>
            <consortium name="The Broad Institute Genomics Platform"/>
            <consortium name="The Broad Institute Genome Sequencing Center for Infectious Disease"/>
            <person name="Wu L."/>
            <person name="Ma J."/>
        </authorList>
    </citation>
    <scope>NUCLEOTIDE SEQUENCE [LARGE SCALE GENOMIC DNA]</scope>
    <source>
        <strain evidence="10">KCTC 15012</strain>
    </source>
</reference>
<dbReference type="Gene3D" id="3.40.5.10">
    <property type="entry name" value="Ribosomal protein L9, N-terminal domain"/>
    <property type="match status" value="1"/>
</dbReference>
<evidence type="ECO:0000256" key="3">
    <source>
        <dbReference type="ARBA" id="ARBA00022884"/>
    </source>
</evidence>
<comment type="caution">
    <text evidence="9">The sequence shown here is derived from an EMBL/GenBank/DDBJ whole genome shotgun (WGS) entry which is preliminary data.</text>
</comment>
<dbReference type="NCBIfam" id="TIGR00158">
    <property type="entry name" value="L9"/>
    <property type="match status" value="1"/>
</dbReference>
<dbReference type="InterPro" id="IPR000244">
    <property type="entry name" value="Ribosomal_bL9"/>
</dbReference>
<dbReference type="InterPro" id="IPR020070">
    <property type="entry name" value="Ribosomal_bL9_N"/>
</dbReference>
<dbReference type="PANTHER" id="PTHR21368">
    <property type="entry name" value="50S RIBOSOMAL PROTEIN L9"/>
    <property type="match status" value="1"/>
</dbReference>
<keyword evidence="3 7" id="KW-0694">RNA-binding</keyword>
<evidence type="ECO:0000256" key="1">
    <source>
        <dbReference type="ARBA" id="ARBA00010605"/>
    </source>
</evidence>
<dbReference type="InterPro" id="IPR020069">
    <property type="entry name" value="Ribosomal_bL9_C"/>
</dbReference>
<dbReference type="PROSITE" id="PS00651">
    <property type="entry name" value="RIBOSOMAL_L9"/>
    <property type="match status" value="1"/>
</dbReference>
<dbReference type="Pfam" id="PF01281">
    <property type="entry name" value="Ribosomal_L9_N"/>
    <property type="match status" value="1"/>
</dbReference>
<evidence type="ECO:0000313" key="9">
    <source>
        <dbReference type="EMBL" id="MFD2233803.1"/>
    </source>
</evidence>
<dbReference type="Pfam" id="PF03948">
    <property type="entry name" value="Ribosomal_L9_C"/>
    <property type="match status" value="1"/>
</dbReference>
<dbReference type="EMBL" id="JBHUIY010000013">
    <property type="protein sequence ID" value="MFD2233803.1"/>
    <property type="molecule type" value="Genomic_DNA"/>
</dbReference>
<proteinExistence type="inferred from homology"/>
<evidence type="ECO:0000313" key="10">
    <source>
        <dbReference type="Proteomes" id="UP001597296"/>
    </source>
</evidence>
<evidence type="ECO:0000256" key="4">
    <source>
        <dbReference type="ARBA" id="ARBA00022980"/>
    </source>
</evidence>
<comment type="similarity">
    <text evidence="1 7">Belongs to the bacterial ribosomal protein bL9 family.</text>
</comment>
<evidence type="ECO:0000256" key="6">
    <source>
        <dbReference type="ARBA" id="ARBA00035292"/>
    </source>
</evidence>
<dbReference type="RefSeq" id="WP_377315703.1">
    <property type="nucleotide sequence ID" value="NZ_JBHUIY010000013.1"/>
</dbReference>
<evidence type="ECO:0000256" key="2">
    <source>
        <dbReference type="ARBA" id="ARBA00022730"/>
    </source>
</evidence>
<dbReference type="InterPro" id="IPR009027">
    <property type="entry name" value="Ribosomal_bL9/RNase_H1_N"/>
</dbReference>
<evidence type="ECO:0000259" key="8">
    <source>
        <dbReference type="PROSITE" id="PS00651"/>
    </source>
</evidence>
<name>A0ABW5CCS6_9PROT</name>
<gene>
    <name evidence="7 9" type="primary">rplI</name>
    <name evidence="9" type="ORF">ACFSNB_08300</name>
</gene>
<evidence type="ECO:0000256" key="7">
    <source>
        <dbReference type="HAMAP-Rule" id="MF_00503"/>
    </source>
</evidence>
<sequence>MEVILLERIEKLGQMGDVVNVKPGFARNFLLPQKKALRASKSNMDYFEKQRVQLEALNLKRREEAQAVADKMTGLNVLMVRQAGESGQLYGSVSGKDVADAIKASGFTVERRQVALDNPIKTLGRYAVRVALHPEVAVTVTVTVARSQEEAERALAAEEEVEEEVIEEEIVEEIEIDIDAEQAE</sequence>
<dbReference type="InterPro" id="IPR036791">
    <property type="entry name" value="Ribosomal_bL9_C_sf"/>
</dbReference>
<keyword evidence="10" id="KW-1185">Reference proteome</keyword>
<feature type="domain" description="Ribosomal protein L9" evidence="8">
    <location>
        <begin position="13"/>
        <end position="40"/>
    </location>
</feature>
<dbReference type="Gene3D" id="3.10.430.100">
    <property type="entry name" value="Ribosomal protein L9, C-terminal domain"/>
    <property type="match status" value="1"/>
</dbReference>
<dbReference type="SUPFAM" id="SSF55658">
    <property type="entry name" value="L9 N-domain-like"/>
    <property type="match status" value="1"/>
</dbReference>
<keyword evidence="5 7" id="KW-0687">Ribonucleoprotein</keyword>
<dbReference type="InterPro" id="IPR036935">
    <property type="entry name" value="Ribosomal_bL9_N_sf"/>
</dbReference>
<accession>A0ABW5CCS6</accession>
<keyword evidence="2 7" id="KW-0699">rRNA-binding</keyword>
<organism evidence="9 10">
    <name type="scientific">Phaeospirillum tilakii</name>
    <dbReference type="NCBI Taxonomy" id="741673"/>
    <lineage>
        <taxon>Bacteria</taxon>
        <taxon>Pseudomonadati</taxon>
        <taxon>Pseudomonadota</taxon>
        <taxon>Alphaproteobacteria</taxon>
        <taxon>Rhodospirillales</taxon>
        <taxon>Rhodospirillaceae</taxon>
        <taxon>Phaeospirillum</taxon>
    </lineage>
</organism>
<dbReference type="HAMAP" id="MF_00503">
    <property type="entry name" value="Ribosomal_bL9"/>
    <property type="match status" value="1"/>
</dbReference>